<proteinExistence type="predicted"/>
<dbReference type="RefSeq" id="WP_386426119.1">
    <property type="nucleotide sequence ID" value="NZ_JBHSBB010000005.1"/>
</dbReference>
<sequence length="128" mass="13950">MTADGRGTALVDGGTVRCAEFPFTVLTSNAEREFPAAFLRRCVRLEIRPPDEHRLAAMVAAHLGGDPAATPEGEALIARFLDRQREDGAELANDQLLNALLMAGRGLWEKAGDRRVIEQSLLRPLNEG</sequence>
<comment type="caution">
    <text evidence="1">The sequence shown here is derived from an EMBL/GenBank/DDBJ whole genome shotgun (WGS) entry which is preliminary data.</text>
</comment>
<gene>
    <name evidence="1" type="ORF">ACFO3J_03765</name>
</gene>
<dbReference type="EMBL" id="JBHSBB010000005">
    <property type="protein sequence ID" value="MFC4030585.1"/>
    <property type="molecule type" value="Genomic_DNA"/>
</dbReference>
<name>A0ABV8HF86_9ACTN</name>
<protein>
    <submittedName>
        <fullName evidence="1">Uncharacterized protein</fullName>
    </submittedName>
</protein>
<accession>A0ABV8HF86</accession>
<keyword evidence="2" id="KW-1185">Reference proteome</keyword>
<evidence type="ECO:0000313" key="2">
    <source>
        <dbReference type="Proteomes" id="UP001595765"/>
    </source>
</evidence>
<dbReference type="InterPro" id="IPR027417">
    <property type="entry name" value="P-loop_NTPase"/>
</dbReference>
<reference evidence="2" key="1">
    <citation type="journal article" date="2019" name="Int. J. Syst. Evol. Microbiol.">
        <title>The Global Catalogue of Microorganisms (GCM) 10K type strain sequencing project: providing services to taxonomists for standard genome sequencing and annotation.</title>
        <authorList>
            <consortium name="The Broad Institute Genomics Platform"/>
            <consortium name="The Broad Institute Genome Sequencing Center for Infectious Disease"/>
            <person name="Wu L."/>
            <person name="Ma J."/>
        </authorList>
    </citation>
    <scope>NUCLEOTIDE SEQUENCE [LARGE SCALE GENOMIC DNA]</scope>
    <source>
        <strain evidence="2">CGMCC 4.7237</strain>
    </source>
</reference>
<dbReference type="Proteomes" id="UP001595765">
    <property type="component" value="Unassembled WGS sequence"/>
</dbReference>
<dbReference type="SUPFAM" id="SSF52540">
    <property type="entry name" value="P-loop containing nucleoside triphosphate hydrolases"/>
    <property type="match status" value="1"/>
</dbReference>
<organism evidence="1 2">
    <name type="scientific">Streptomyces polygonati</name>
    <dbReference type="NCBI Taxonomy" id="1617087"/>
    <lineage>
        <taxon>Bacteria</taxon>
        <taxon>Bacillati</taxon>
        <taxon>Actinomycetota</taxon>
        <taxon>Actinomycetes</taxon>
        <taxon>Kitasatosporales</taxon>
        <taxon>Streptomycetaceae</taxon>
        <taxon>Streptomyces</taxon>
    </lineage>
</organism>
<evidence type="ECO:0000313" key="1">
    <source>
        <dbReference type="EMBL" id="MFC4030585.1"/>
    </source>
</evidence>